<name>A0A383CXP2_9ZZZZ</name>
<reference evidence="1" key="1">
    <citation type="submission" date="2018-05" db="EMBL/GenBank/DDBJ databases">
        <authorList>
            <person name="Lanie J.A."/>
            <person name="Ng W.-L."/>
            <person name="Kazmierczak K.M."/>
            <person name="Andrzejewski T.M."/>
            <person name="Davidsen T.M."/>
            <person name="Wayne K.J."/>
            <person name="Tettelin H."/>
            <person name="Glass J.I."/>
            <person name="Rusch D."/>
            <person name="Podicherti R."/>
            <person name="Tsui H.-C.T."/>
            <person name="Winkler M.E."/>
        </authorList>
    </citation>
    <scope>NUCLEOTIDE SEQUENCE</scope>
</reference>
<accession>A0A383CXP2</accession>
<proteinExistence type="predicted"/>
<evidence type="ECO:0000313" key="1">
    <source>
        <dbReference type="EMBL" id="SVE36779.1"/>
    </source>
</evidence>
<dbReference type="AlphaFoldDB" id="A0A383CXP2"/>
<protein>
    <submittedName>
        <fullName evidence="1">Uncharacterized protein</fullName>
    </submittedName>
</protein>
<organism evidence="1">
    <name type="scientific">marine metagenome</name>
    <dbReference type="NCBI Taxonomy" id="408172"/>
    <lineage>
        <taxon>unclassified sequences</taxon>
        <taxon>metagenomes</taxon>
        <taxon>ecological metagenomes</taxon>
    </lineage>
</organism>
<gene>
    <name evidence="1" type="ORF">METZ01_LOCUS489633</name>
</gene>
<sequence>MPPLRLTRPPHNQRVHKTDHFQTSFGTDLAHPWGFIRQADCPDIPKWLGFKGEEWSGRPDLNWRRPPWEDCGDRPPRQYCCSCSNNTLFAAARFHKSRDVGTNMAQSWGKPG</sequence>
<dbReference type="EMBL" id="UINC01212446">
    <property type="protein sequence ID" value="SVE36779.1"/>
    <property type="molecule type" value="Genomic_DNA"/>
</dbReference>